<protein>
    <recommendedName>
        <fullName evidence="1">Rho-GAP domain-containing protein</fullName>
    </recommendedName>
</protein>
<keyword evidence="3" id="KW-1185">Reference proteome</keyword>
<dbReference type="Proteomes" id="UP001628156">
    <property type="component" value="Unassembled WGS sequence"/>
</dbReference>
<comment type="caution">
    <text evidence="2">The sequence shown here is derived from an EMBL/GenBank/DDBJ whole genome shotgun (WGS) entry which is preliminary data.</text>
</comment>
<organism evidence="2 3">
    <name type="scientific">Entamoeba nuttalli</name>
    <dbReference type="NCBI Taxonomy" id="412467"/>
    <lineage>
        <taxon>Eukaryota</taxon>
        <taxon>Amoebozoa</taxon>
        <taxon>Evosea</taxon>
        <taxon>Archamoebae</taxon>
        <taxon>Mastigamoebida</taxon>
        <taxon>Entamoebidae</taxon>
        <taxon>Entamoeba</taxon>
    </lineage>
</organism>
<dbReference type="PROSITE" id="PS50238">
    <property type="entry name" value="RHOGAP"/>
    <property type="match status" value="1"/>
</dbReference>
<dbReference type="InterPro" id="IPR000198">
    <property type="entry name" value="RhoGAP_dom"/>
</dbReference>
<feature type="domain" description="Rho-GAP" evidence="1">
    <location>
        <begin position="7"/>
        <end position="69"/>
    </location>
</feature>
<evidence type="ECO:0000259" key="1">
    <source>
        <dbReference type="PROSITE" id="PS50238"/>
    </source>
</evidence>
<accession>A0ABQ0DMD5</accession>
<evidence type="ECO:0000313" key="3">
    <source>
        <dbReference type="Proteomes" id="UP001628156"/>
    </source>
</evidence>
<dbReference type="InterPro" id="IPR008936">
    <property type="entry name" value="Rho_GTPase_activation_prot"/>
</dbReference>
<sequence length="69" mass="8029">MTEKCNAPLINVVNNSTQRKNYHIVQYVGSQWRVPLPIFRAMQYLEEHKGDKYVGIFRMNGGTAENEEN</sequence>
<gene>
    <name evidence="2" type="ORF">ENUP19_0171G0010</name>
</gene>
<evidence type="ECO:0000313" key="2">
    <source>
        <dbReference type="EMBL" id="GAB1224023.1"/>
    </source>
</evidence>
<dbReference type="SUPFAM" id="SSF48350">
    <property type="entry name" value="GTPase activation domain, GAP"/>
    <property type="match status" value="1"/>
</dbReference>
<name>A0ABQ0DMD5_9EUKA</name>
<proteinExistence type="predicted"/>
<reference evidence="2 3" key="1">
    <citation type="journal article" date="2019" name="PLoS Negl. Trop. Dis.">
        <title>Whole genome sequencing of Entamoeba nuttalli reveals mammalian host-related molecular signatures and a novel octapeptide-repeat surface protein.</title>
        <authorList>
            <person name="Tanaka M."/>
            <person name="Makiuchi T."/>
            <person name="Komiyama T."/>
            <person name="Shiina T."/>
            <person name="Osaki K."/>
            <person name="Tachibana H."/>
        </authorList>
    </citation>
    <scope>NUCLEOTIDE SEQUENCE [LARGE SCALE GENOMIC DNA]</scope>
    <source>
        <strain evidence="2 3">P19-061405</strain>
    </source>
</reference>
<dbReference type="EMBL" id="BAAFRS010000171">
    <property type="protein sequence ID" value="GAB1224023.1"/>
    <property type="molecule type" value="Genomic_DNA"/>
</dbReference>